<reference evidence="2 3" key="1">
    <citation type="submission" date="2019-01" db="EMBL/GenBank/DDBJ databases">
        <title>Novel species of Nocardioides.</title>
        <authorList>
            <person name="Liu Q."/>
            <person name="Xin Y.-H."/>
        </authorList>
    </citation>
    <scope>NUCLEOTIDE SEQUENCE [LARGE SCALE GENOMIC DNA]</scope>
    <source>
        <strain evidence="2 3">HLT3-15</strain>
    </source>
</reference>
<dbReference type="Gene3D" id="3.10.310.70">
    <property type="match status" value="1"/>
</dbReference>
<evidence type="ECO:0000313" key="3">
    <source>
        <dbReference type="Proteomes" id="UP000291838"/>
    </source>
</evidence>
<accession>A0A4Q2RPD7</accession>
<feature type="domain" description="Amidohydrolase 3" evidence="1">
    <location>
        <begin position="63"/>
        <end position="513"/>
    </location>
</feature>
<protein>
    <submittedName>
        <fullName evidence="2">Amidohydrolase</fullName>
    </submittedName>
</protein>
<dbReference type="GO" id="GO:0016810">
    <property type="term" value="F:hydrolase activity, acting on carbon-nitrogen (but not peptide) bonds"/>
    <property type="evidence" value="ECO:0007669"/>
    <property type="project" value="InterPro"/>
</dbReference>
<dbReference type="OrthoDB" id="3238066at2"/>
<dbReference type="Gene3D" id="2.30.40.10">
    <property type="entry name" value="Urease, subunit C, domain 1"/>
    <property type="match status" value="1"/>
</dbReference>
<dbReference type="Proteomes" id="UP000291838">
    <property type="component" value="Unassembled WGS sequence"/>
</dbReference>
<dbReference type="InterPro" id="IPR011059">
    <property type="entry name" value="Metal-dep_hydrolase_composite"/>
</dbReference>
<dbReference type="InterPro" id="IPR032466">
    <property type="entry name" value="Metal_Hydrolase"/>
</dbReference>
<dbReference type="PANTHER" id="PTHR22642:SF2">
    <property type="entry name" value="PROTEIN LONG AFTER FAR-RED 3"/>
    <property type="match status" value="1"/>
</dbReference>
<dbReference type="SUPFAM" id="SSF51556">
    <property type="entry name" value="Metallo-dependent hydrolases"/>
    <property type="match status" value="1"/>
</dbReference>
<keyword evidence="3" id="KW-1185">Reference proteome</keyword>
<organism evidence="2 3">
    <name type="scientific">Nocardioides glacieisoli</name>
    <dbReference type="NCBI Taxonomy" id="1168730"/>
    <lineage>
        <taxon>Bacteria</taxon>
        <taxon>Bacillati</taxon>
        <taxon>Actinomycetota</taxon>
        <taxon>Actinomycetes</taxon>
        <taxon>Propionibacteriales</taxon>
        <taxon>Nocardioidaceae</taxon>
        <taxon>Nocardioides</taxon>
    </lineage>
</organism>
<keyword evidence="2" id="KW-0378">Hydrolase</keyword>
<dbReference type="EMBL" id="SDWS01000007">
    <property type="protein sequence ID" value="RYB89515.1"/>
    <property type="molecule type" value="Genomic_DNA"/>
</dbReference>
<dbReference type="Pfam" id="PF07969">
    <property type="entry name" value="Amidohydro_3"/>
    <property type="match status" value="1"/>
</dbReference>
<comment type="caution">
    <text evidence="2">The sequence shown here is derived from an EMBL/GenBank/DDBJ whole genome shotgun (WGS) entry which is preliminary data.</text>
</comment>
<name>A0A4Q2RPD7_9ACTN</name>
<gene>
    <name evidence="2" type="ORF">EUA06_16225</name>
</gene>
<dbReference type="PANTHER" id="PTHR22642">
    <property type="entry name" value="IMIDAZOLONEPROPIONASE"/>
    <property type="match status" value="1"/>
</dbReference>
<evidence type="ECO:0000259" key="1">
    <source>
        <dbReference type="Pfam" id="PF07969"/>
    </source>
</evidence>
<evidence type="ECO:0000313" key="2">
    <source>
        <dbReference type="EMBL" id="RYB89515.1"/>
    </source>
</evidence>
<dbReference type="InterPro" id="IPR013108">
    <property type="entry name" value="Amidohydro_3"/>
</dbReference>
<dbReference type="SUPFAM" id="SSF51338">
    <property type="entry name" value="Composite domain of metallo-dependent hydrolases"/>
    <property type="match status" value="1"/>
</dbReference>
<dbReference type="Gene3D" id="3.20.20.140">
    <property type="entry name" value="Metal-dependent hydrolases"/>
    <property type="match status" value="1"/>
</dbReference>
<proteinExistence type="predicted"/>
<sequence length="517" mass="54895">MTATLGDSRLGTRTSYGGAMLIRDARLVALGGPVADGAVDVRIEDGRVTEVGPTLPQGPGESYDAAGRWLMPGLWDQHVHLGQWTLASARLDLASVRSGAEAVAAVRERLEEWPDLPVIGWGHRPTAWPDNPAVSDLDAIDTDQPIVLIAGDGHHGWLNTTALHMLALSTRDSMVSEGEWFQAYGRLAGVMGSDGTGPDAYRRSMEAAAALGVVGLVDLEFSGGVADWVERWSAGADLLRIRHACYADGLDDVLARGLRSGDPLGDDPRLTMGPLKIISDGSLNTRTAWCCDPYAEKAVPGFEEGQPNQTPAELRALLARAAAGGLDVAVHAIGDRAVTEALDAFADTGARGGIEHVQLTTRDDVRRLAALGVRASVQPAHLLDDRDVTERLWPGRAERCFPLRWMLDDGVDVVLGSDAPVSPLDPWLAVAAAVHRSGDEREPWHPEQAITAREALAASTDGWGTVAVGHPADLVLLDADPLDGAGGDDRAHAQRLAAFADHVVATWVAGSRAYVRP</sequence>
<dbReference type="AlphaFoldDB" id="A0A4Q2RPD7"/>